<evidence type="ECO:0000256" key="8">
    <source>
        <dbReference type="PROSITE-ProRule" id="PRU00261"/>
    </source>
</evidence>
<gene>
    <name evidence="12" type="ORF">B0T17DRAFT_535389</name>
</gene>
<dbReference type="PANTHER" id="PTHR46471:SF2">
    <property type="entry name" value="CHITIN DEACETYLASE-RELATED"/>
    <property type="match status" value="1"/>
</dbReference>
<dbReference type="EMBL" id="JAULSR010000004">
    <property type="protein sequence ID" value="KAK0621926.1"/>
    <property type="molecule type" value="Genomic_DNA"/>
</dbReference>
<dbReference type="SUPFAM" id="SSF54106">
    <property type="entry name" value="LysM domain"/>
    <property type="match status" value="1"/>
</dbReference>
<comment type="caution">
    <text evidence="12">The sequence shown here is derived from an EMBL/GenBank/DDBJ whole genome shotgun (WGS) entry which is preliminary data.</text>
</comment>
<dbReference type="Pfam" id="PF01476">
    <property type="entry name" value="LysM"/>
    <property type="match status" value="1"/>
</dbReference>
<feature type="disulfide bond" evidence="8">
    <location>
        <begin position="130"/>
        <end position="144"/>
    </location>
</feature>
<evidence type="ECO:0000256" key="7">
    <source>
        <dbReference type="ARBA" id="ARBA00023285"/>
    </source>
</evidence>
<sequence>MRVLALLPRILTALTLLTTPVLTASTPAACTRLITARPGDTCASIAAAAGITVAQFIRGNLGIATCSSLTAGSQYCVDPSFLATATATTFTPTKLSTSTISLPTTTPLQVTPDGQCGNGLTCLGSTFGQCCSAHGWCGRTSDHCGDGCLIDFGLCGEAGIVPSSSSSSPVSTTMATAGSPGAGTVVVTQTQRSVVFTTSTVTTIKTITITNAAQCSTLLRTTSGVLPRETVGGESGQMHGG</sequence>
<dbReference type="CDD" id="cd11618">
    <property type="entry name" value="ChtBD1_1"/>
    <property type="match status" value="1"/>
</dbReference>
<dbReference type="PROSITE" id="PS51782">
    <property type="entry name" value="LYSM"/>
    <property type="match status" value="1"/>
</dbReference>
<evidence type="ECO:0000256" key="5">
    <source>
        <dbReference type="ARBA" id="ARBA00022801"/>
    </source>
</evidence>
<dbReference type="InterPro" id="IPR001002">
    <property type="entry name" value="Chitin-bd_1"/>
</dbReference>
<organism evidence="12 13">
    <name type="scientific">Bombardia bombarda</name>
    <dbReference type="NCBI Taxonomy" id="252184"/>
    <lineage>
        <taxon>Eukaryota</taxon>
        <taxon>Fungi</taxon>
        <taxon>Dikarya</taxon>
        <taxon>Ascomycota</taxon>
        <taxon>Pezizomycotina</taxon>
        <taxon>Sordariomycetes</taxon>
        <taxon>Sordariomycetidae</taxon>
        <taxon>Sordariales</taxon>
        <taxon>Lasiosphaeriaceae</taxon>
        <taxon>Bombardia</taxon>
    </lineage>
</organism>
<dbReference type="InterPro" id="IPR036861">
    <property type="entry name" value="Endochitinase-like_sf"/>
</dbReference>
<dbReference type="Gene3D" id="3.30.60.10">
    <property type="entry name" value="Endochitinase-like"/>
    <property type="match status" value="1"/>
</dbReference>
<evidence type="ECO:0008006" key="14">
    <source>
        <dbReference type="Google" id="ProtNLM"/>
    </source>
</evidence>
<dbReference type="InterPro" id="IPR018392">
    <property type="entry name" value="LysM"/>
</dbReference>
<dbReference type="GO" id="GO:0008061">
    <property type="term" value="F:chitin binding"/>
    <property type="evidence" value="ECO:0007669"/>
    <property type="project" value="UniProtKB-UniRule"/>
</dbReference>
<dbReference type="PANTHER" id="PTHR46471">
    <property type="entry name" value="CHITIN DEACETYLASE"/>
    <property type="match status" value="1"/>
</dbReference>
<keyword evidence="6" id="KW-0119">Carbohydrate metabolism</keyword>
<comment type="cofactor">
    <cofactor evidence="1">
        <name>Co(2+)</name>
        <dbReference type="ChEBI" id="CHEBI:48828"/>
    </cofactor>
</comment>
<dbReference type="AlphaFoldDB" id="A0AA39WUR4"/>
<keyword evidence="7" id="KW-0170">Cobalt</keyword>
<evidence type="ECO:0000256" key="3">
    <source>
        <dbReference type="ARBA" id="ARBA00022723"/>
    </source>
</evidence>
<proteinExistence type="predicted"/>
<feature type="chain" id="PRO_5041417907" description="Carbohydrate-binding module family 18 protein" evidence="9">
    <location>
        <begin position="24"/>
        <end position="241"/>
    </location>
</feature>
<evidence type="ECO:0000256" key="2">
    <source>
        <dbReference type="ARBA" id="ARBA00022669"/>
    </source>
</evidence>
<comment type="caution">
    <text evidence="8">Lacks conserved residue(s) required for the propagation of feature annotation.</text>
</comment>
<dbReference type="InterPro" id="IPR036779">
    <property type="entry name" value="LysM_dom_sf"/>
</dbReference>
<feature type="signal peptide" evidence="9">
    <location>
        <begin position="1"/>
        <end position="23"/>
    </location>
</feature>
<keyword evidence="3" id="KW-0479">Metal-binding</keyword>
<dbReference type="GO" id="GO:0046872">
    <property type="term" value="F:metal ion binding"/>
    <property type="evidence" value="ECO:0007669"/>
    <property type="project" value="UniProtKB-KW"/>
</dbReference>
<dbReference type="SUPFAM" id="SSF57016">
    <property type="entry name" value="Plant lectins/antimicrobial peptides"/>
    <property type="match status" value="1"/>
</dbReference>
<keyword evidence="2 8" id="KW-0147">Chitin-binding</keyword>
<feature type="domain" description="Chitin-binding type-1" evidence="10">
    <location>
        <begin position="113"/>
        <end position="157"/>
    </location>
</feature>
<dbReference type="Proteomes" id="UP001174934">
    <property type="component" value="Unassembled WGS sequence"/>
</dbReference>
<protein>
    <recommendedName>
        <fullName evidence="14">Carbohydrate-binding module family 18 protein</fullName>
    </recommendedName>
</protein>
<feature type="disulfide bond" evidence="8">
    <location>
        <begin position="116"/>
        <end position="131"/>
    </location>
</feature>
<dbReference type="PROSITE" id="PS50941">
    <property type="entry name" value="CHIT_BIND_I_2"/>
    <property type="match status" value="1"/>
</dbReference>
<dbReference type="GO" id="GO:0016787">
    <property type="term" value="F:hydrolase activity"/>
    <property type="evidence" value="ECO:0007669"/>
    <property type="project" value="UniProtKB-KW"/>
</dbReference>
<evidence type="ECO:0000313" key="12">
    <source>
        <dbReference type="EMBL" id="KAK0621926.1"/>
    </source>
</evidence>
<dbReference type="Gene3D" id="3.10.350.10">
    <property type="entry name" value="LysM domain"/>
    <property type="match status" value="1"/>
</dbReference>
<feature type="domain" description="LysM" evidence="11">
    <location>
        <begin position="32"/>
        <end position="77"/>
    </location>
</feature>
<evidence type="ECO:0000256" key="4">
    <source>
        <dbReference type="ARBA" id="ARBA00022729"/>
    </source>
</evidence>
<dbReference type="SMART" id="SM00257">
    <property type="entry name" value="LysM"/>
    <property type="match status" value="1"/>
</dbReference>
<evidence type="ECO:0000313" key="13">
    <source>
        <dbReference type="Proteomes" id="UP001174934"/>
    </source>
</evidence>
<evidence type="ECO:0000259" key="10">
    <source>
        <dbReference type="PROSITE" id="PS50941"/>
    </source>
</evidence>
<keyword evidence="13" id="KW-1185">Reference proteome</keyword>
<name>A0AA39WUR4_9PEZI</name>
<dbReference type="SMART" id="SM00270">
    <property type="entry name" value="ChtBD1"/>
    <property type="match status" value="1"/>
</dbReference>
<dbReference type="CDD" id="cd00118">
    <property type="entry name" value="LysM"/>
    <property type="match status" value="1"/>
</dbReference>
<keyword evidence="5" id="KW-0378">Hydrolase</keyword>
<evidence type="ECO:0000256" key="1">
    <source>
        <dbReference type="ARBA" id="ARBA00001941"/>
    </source>
</evidence>
<reference evidence="12" key="1">
    <citation type="submission" date="2023-06" db="EMBL/GenBank/DDBJ databases">
        <title>Genome-scale phylogeny and comparative genomics of the fungal order Sordariales.</title>
        <authorList>
            <consortium name="Lawrence Berkeley National Laboratory"/>
            <person name="Hensen N."/>
            <person name="Bonometti L."/>
            <person name="Westerberg I."/>
            <person name="Brannstrom I.O."/>
            <person name="Guillou S."/>
            <person name="Cros-Aarteil S."/>
            <person name="Calhoun S."/>
            <person name="Haridas S."/>
            <person name="Kuo A."/>
            <person name="Mondo S."/>
            <person name="Pangilinan J."/>
            <person name="Riley R."/>
            <person name="LaButti K."/>
            <person name="Andreopoulos B."/>
            <person name="Lipzen A."/>
            <person name="Chen C."/>
            <person name="Yanf M."/>
            <person name="Daum C."/>
            <person name="Ng V."/>
            <person name="Clum A."/>
            <person name="Steindorff A."/>
            <person name="Ohm R."/>
            <person name="Martin F."/>
            <person name="Silar P."/>
            <person name="Natvig D."/>
            <person name="Lalanne C."/>
            <person name="Gautier V."/>
            <person name="Ament-velasquez S.L."/>
            <person name="Kruys A."/>
            <person name="Hutchinson M.I."/>
            <person name="Powell A.J."/>
            <person name="Barry K."/>
            <person name="Miller A.N."/>
            <person name="Grigoriev I.V."/>
            <person name="Debuchy R."/>
            <person name="Gladieux P."/>
            <person name="Thoren M.H."/>
            <person name="Johannesson H."/>
        </authorList>
    </citation>
    <scope>NUCLEOTIDE SEQUENCE</scope>
    <source>
        <strain evidence="12">SMH3391-2</strain>
    </source>
</reference>
<evidence type="ECO:0000259" key="11">
    <source>
        <dbReference type="PROSITE" id="PS51782"/>
    </source>
</evidence>
<evidence type="ECO:0000256" key="6">
    <source>
        <dbReference type="ARBA" id="ARBA00023277"/>
    </source>
</evidence>
<accession>A0AA39WUR4</accession>
<keyword evidence="4 9" id="KW-0732">Signal</keyword>
<evidence type="ECO:0000256" key="9">
    <source>
        <dbReference type="SAM" id="SignalP"/>
    </source>
</evidence>
<keyword evidence="8" id="KW-1015">Disulfide bond</keyword>